<feature type="domain" description="Aldehyde dehydrogenase" evidence="6">
    <location>
        <begin position="41"/>
        <end position="496"/>
    </location>
</feature>
<evidence type="ECO:0000256" key="4">
    <source>
        <dbReference type="RuleBase" id="RU003345"/>
    </source>
</evidence>
<organism evidence="7 8">
    <name type="scientific">Prauserella shujinwangii</name>
    <dbReference type="NCBI Taxonomy" id="1453103"/>
    <lineage>
        <taxon>Bacteria</taxon>
        <taxon>Bacillati</taxon>
        <taxon>Actinomycetota</taxon>
        <taxon>Actinomycetes</taxon>
        <taxon>Pseudonocardiales</taxon>
        <taxon>Pseudonocardiaceae</taxon>
        <taxon>Prauserella</taxon>
    </lineage>
</organism>
<dbReference type="NCBIfam" id="NF006916">
    <property type="entry name" value="PRK09407.1"/>
    <property type="match status" value="1"/>
</dbReference>
<dbReference type="InterPro" id="IPR029510">
    <property type="entry name" value="Ald_DH_CS_GLU"/>
</dbReference>
<evidence type="ECO:0000313" key="7">
    <source>
        <dbReference type="EMBL" id="PRX51169.1"/>
    </source>
</evidence>
<comment type="similarity">
    <text evidence="1 4">Belongs to the aldehyde dehydrogenase family.</text>
</comment>
<feature type="region of interest" description="Disordered" evidence="5">
    <location>
        <begin position="1"/>
        <end position="22"/>
    </location>
</feature>
<evidence type="ECO:0000256" key="3">
    <source>
        <dbReference type="PROSITE-ProRule" id="PRU10007"/>
    </source>
</evidence>
<evidence type="ECO:0000256" key="5">
    <source>
        <dbReference type="SAM" id="MobiDB-lite"/>
    </source>
</evidence>
<dbReference type="FunFam" id="3.40.309.10:FF:000009">
    <property type="entry name" value="Aldehyde dehydrogenase A"/>
    <property type="match status" value="1"/>
</dbReference>
<dbReference type="Proteomes" id="UP000238362">
    <property type="component" value="Unassembled WGS sequence"/>
</dbReference>
<dbReference type="InterPro" id="IPR016162">
    <property type="entry name" value="Ald_DH_N"/>
</dbReference>
<dbReference type="Pfam" id="PF00171">
    <property type="entry name" value="Aldedh"/>
    <property type="match status" value="1"/>
</dbReference>
<dbReference type="GO" id="GO:0016620">
    <property type="term" value="F:oxidoreductase activity, acting on the aldehyde or oxo group of donors, NAD or NADP as acceptor"/>
    <property type="evidence" value="ECO:0007669"/>
    <property type="project" value="InterPro"/>
</dbReference>
<gene>
    <name evidence="7" type="ORF">B0I33_101322</name>
</gene>
<dbReference type="RefSeq" id="WP_106176674.1">
    <property type="nucleotide sequence ID" value="NZ_PVNH01000001.1"/>
</dbReference>
<dbReference type="SUPFAM" id="SSF53720">
    <property type="entry name" value="ALDH-like"/>
    <property type="match status" value="1"/>
</dbReference>
<feature type="active site" evidence="3">
    <location>
        <position position="270"/>
    </location>
</feature>
<evidence type="ECO:0000259" key="6">
    <source>
        <dbReference type="Pfam" id="PF00171"/>
    </source>
</evidence>
<dbReference type="PROSITE" id="PS00687">
    <property type="entry name" value="ALDEHYDE_DEHYDR_GLU"/>
    <property type="match status" value="1"/>
</dbReference>
<sequence length="533" mass="56359">MTSTIPAKPGRPATLGGVAGAPPASRAATLLERVTGGKDSAPVEMTAPFTGQPIATLPQATDADARAAFRAARRAQRAWAARPVAERARVLLALHDLLLEQQEEALDLVQIEAGKARLDAFDEVAATALVSAYYGKRGRKLLAPRRAPGVFPLLTKAGEVRHPKGVVGIVSPWNYPLALTAMDVLPALLAGNAVVQKPDNQTALSALWLHELAERAGLPTDTWQIVLGRGSRIGDALVEESDYVCFTGSTPTGKDLAARIARRLTGFSLELGGKNPMIVLPDADVARAAAGAVTACFSSAGQLCVSVERIYVHEDIRERFTREFVRRTEALRLGGALDYSAGMGSLTTAEQLAAVSAHVDDARAGGATVLTGGRARPDLGPLFYEPTILTGVTERAKLYADETFGPVVSIYGYTDVDDAVERANDTPYGLNASVWSGDERGGWEVATRLKAGTVNVNEGYAATFGTVGVPMGGMKESGVGRRNAAEGLLKYTEAQAIAVQRGLRLRPVRGLPPALWVKGMTASLKALRRVPGR</sequence>
<evidence type="ECO:0000313" key="8">
    <source>
        <dbReference type="Proteomes" id="UP000238362"/>
    </source>
</evidence>
<evidence type="ECO:0000256" key="1">
    <source>
        <dbReference type="ARBA" id="ARBA00009986"/>
    </source>
</evidence>
<dbReference type="AlphaFoldDB" id="A0A2T0M383"/>
<name>A0A2T0M383_9PSEU</name>
<comment type="caution">
    <text evidence="7">The sequence shown here is derived from an EMBL/GenBank/DDBJ whole genome shotgun (WGS) entry which is preliminary data.</text>
</comment>
<evidence type="ECO:0000256" key="2">
    <source>
        <dbReference type="ARBA" id="ARBA00023002"/>
    </source>
</evidence>
<dbReference type="Gene3D" id="3.40.309.10">
    <property type="entry name" value="Aldehyde Dehydrogenase, Chain A, domain 2"/>
    <property type="match status" value="1"/>
</dbReference>
<dbReference type="OrthoDB" id="6882680at2"/>
<reference evidence="7 8" key="1">
    <citation type="submission" date="2018-03" db="EMBL/GenBank/DDBJ databases">
        <title>Genomic Encyclopedia of Type Strains, Phase III (KMG-III): the genomes of soil and plant-associated and newly described type strains.</title>
        <authorList>
            <person name="Whitman W."/>
        </authorList>
    </citation>
    <scope>NUCLEOTIDE SEQUENCE [LARGE SCALE GENOMIC DNA]</scope>
    <source>
        <strain evidence="7 8">CGMCC 4.7125</strain>
    </source>
</reference>
<keyword evidence="8" id="KW-1185">Reference proteome</keyword>
<dbReference type="InterPro" id="IPR016161">
    <property type="entry name" value="Ald_DH/histidinol_DH"/>
</dbReference>
<dbReference type="PANTHER" id="PTHR11699">
    <property type="entry name" value="ALDEHYDE DEHYDROGENASE-RELATED"/>
    <property type="match status" value="1"/>
</dbReference>
<keyword evidence="2 4" id="KW-0560">Oxidoreductase</keyword>
<proteinExistence type="inferred from homology"/>
<dbReference type="InterPro" id="IPR015590">
    <property type="entry name" value="Aldehyde_DH_dom"/>
</dbReference>
<protein>
    <submittedName>
        <fullName evidence="7">Succinate-semialdehyde dehydrogenase/glutarate-semialdehyde dehydrogenase</fullName>
    </submittedName>
</protein>
<dbReference type="EMBL" id="PVNH01000001">
    <property type="protein sequence ID" value="PRX51169.1"/>
    <property type="molecule type" value="Genomic_DNA"/>
</dbReference>
<dbReference type="InterPro" id="IPR016163">
    <property type="entry name" value="Ald_DH_C"/>
</dbReference>
<dbReference type="Gene3D" id="3.40.605.10">
    <property type="entry name" value="Aldehyde Dehydrogenase, Chain A, domain 1"/>
    <property type="match status" value="1"/>
</dbReference>
<accession>A0A2T0M383</accession>